<dbReference type="Proteomes" id="UP000005990">
    <property type="component" value="Unassembled WGS sequence"/>
</dbReference>
<keyword evidence="1" id="KW-0812">Transmembrane</keyword>
<dbReference type="EMBL" id="AENN01000006">
    <property type="protein sequence ID" value="EFR31763.1"/>
    <property type="molecule type" value="Genomic_DNA"/>
</dbReference>
<sequence>MAVFTGEAPQSFIANDGCLFTPYLFTPFILAILPRTTRSLA</sequence>
<dbReference type="STRING" id="908337.HMPREF9257_0139"/>
<gene>
    <name evidence="2" type="ORF">HMPREF9257_0139</name>
</gene>
<reference evidence="2 3" key="1">
    <citation type="submission" date="2010-10" db="EMBL/GenBank/DDBJ databases">
        <authorList>
            <person name="Durkin A.S."/>
            <person name="Madupu R."/>
            <person name="Torralba M."/>
            <person name="Gillis M."/>
            <person name="Methe B."/>
            <person name="Sutton G."/>
            <person name="Nelson K.E."/>
        </authorList>
    </citation>
    <scope>NUCLEOTIDE SEQUENCE [LARGE SCALE GENOMIC DNA]</scope>
    <source>
        <strain evidence="2 3">ACS-139-V-Col8</strain>
    </source>
</reference>
<evidence type="ECO:0000313" key="2">
    <source>
        <dbReference type="EMBL" id="EFR31763.1"/>
    </source>
</evidence>
<organism evidence="2 3">
    <name type="scientific">Eremococcus coleocola ACS-139-V-Col8</name>
    <dbReference type="NCBI Taxonomy" id="908337"/>
    <lineage>
        <taxon>Bacteria</taxon>
        <taxon>Bacillati</taxon>
        <taxon>Bacillota</taxon>
        <taxon>Bacilli</taxon>
        <taxon>Lactobacillales</taxon>
        <taxon>Aerococcaceae</taxon>
        <taxon>Eremococcus</taxon>
    </lineage>
</organism>
<dbReference type="AlphaFoldDB" id="E4KMS6"/>
<proteinExistence type="predicted"/>
<keyword evidence="1" id="KW-1133">Transmembrane helix</keyword>
<accession>E4KMS6</accession>
<comment type="caution">
    <text evidence="2">The sequence shown here is derived from an EMBL/GenBank/DDBJ whole genome shotgun (WGS) entry which is preliminary data.</text>
</comment>
<name>E4KMS6_9LACT</name>
<protein>
    <submittedName>
        <fullName evidence="2">Uncharacterized protein</fullName>
    </submittedName>
</protein>
<feature type="transmembrane region" description="Helical" evidence="1">
    <location>
        <begin position="12"/>
        <end position="33"/>
    </location>
</feature>
<keyword evidence="3" id="KW-1185">Reference proteome</keyword>
<evidence type="ECO:0000256" key="1">
    <source>
        <dbReference type="SAM" id="Phobius"/>
    </source>
</evidence>
<keyword evidence="1" id="KW-0472">Membrane</keyword>
<evidence type="ECO:0000313" key="3">
    <source>
        <dbReference type="Proteomes" id="UP000005990"/>
    </source>
</evidence>